<name>A0A1G2TGR9_9BACT</name>
<protein>
    <submittedName>
        <fullName evidence="1">Uncharacterized protein</fullName>
    </submittedName>
</protein>
<dbReference type="EMBL" id="MHVR01000008">
    <property type="protein sequence ID" value="OHA96238.1"/>
    <property type="molecule type" value="Genomic_DNA"/>
</dbReference>
<comment type="caution">
    <text evidence="1">The sequence shown here is derived from an EMBL/GenBank/DDBJ whole genome shotgun (WGS) entry which is preliminary data.</text>
</comment>
<accession>A0A1G2TGR9</accession>
<reference evidence="1 2" key="1">
    <citation type="journal article" date="2016" name="Nat. Commun.">
        <title>Thousands of microbial genomes shed light on interconnected biogeochemical processes in an aquifer system.</title>
        <authorList>
            <person name="Anantharaman K."/>
            <person name="Brown C.T."/>
            <person name="Hug L.A."/>
            <person name="Sharon I."/>
            <person name="Castelle C.J."/>
            <person name="Probst A.J."/>
            <person name="Thomas B.C."/>
            <person name="Singh A."/>
            <person name="Wilkins M.J."/>
            <person name="Karaoz U."/>
            <person name="Brodie E.L."/>
            <person name="Williams K.H."/>
            <person name="Hubbard S.S."/>
            <person name="Banfield J.F."/>
        </authorList>
    </citation>
    <scope>NUCLEOTIDE SEQUENCE [LARGE SCALE GENOMIC DNA]</scope>
</reference>
<sequence length="111" mass="12742">MKILLVVTNTRGKNLVFVPDALTAISLEKAIQLASKGEIYNPNPDDKKLPFKRMNLVARRYLYAYLVQSKHSIFFAAAFVRHVINFWASKIDLQKKSEIIGTLYHKGYGER</sequence>
<organism evidence="1 2">
    <name type="scientific">Candidatus Zambryskibacteria bacterium RIFCSPHIGHO2_02_FULL_43_14</name>
    <dbReference type="NCBI Taxonomy" id="1802748"/>
    <lineage>
        <taxon>Bacteria</taxon>
        <taxon>Candidatus Zambryskiibacteriota</taxon>
    </lineage>
</organism>
<evidence type="ECO:0000313" key="2">
    <source>
        <dbReference type="Proteomes" id="UP000178175"/>
    </source>
</evidence>
<dbReference type="AlphaFoldDB" id="A0A1G2TGR9"/>
<proteinExistence type="predicted"/>
<dbReference type="Proteomes" id="UP000178175">
    <property type="component" value="Unassembled WGS sequence"/>
</dbReference>
<gene>
    <name evidence="1" type="ORF">A3C70_03115</name>
</gene>
<evidence type="ECO:0000313" key="1">
    <source>
        <dbReference type="EMBL" id="OHA96238.1"/>
    </source>
</evidence>